<dbReference type="RefSeq" id="WP_115921727.1">
    <property type="nucleotide sequence ID" value="NZ_QTUA01000001.1"/>
</dbReference>
<dbReference type="InterPro" id="IPR036102">
    <property type="entry name" value="OsmC/Ohrsf"/>
</dbReference>
<dbReference type="SUPFAM" id="SSF82784">
    <property type="entry name" value="OsmC-like"/>
    <property type="match status" value="1"/>
</dbReference>
<evidence type="ECO:0000256" key="1">
    <source>
        <dbReference type="ARBA" id="ARBA00007378"/>
    </source>
</evidence>
<sequence>METLYTAEALATGDGRNGHTKTTDGYIDLDLKVPEGMGGPGGAANPEDLFAAGYAACFHGALKKVAAGTGADLSNSAVGAKVSIGKVDGGGFGLAVELEVVIPGVELAQAQELADKAHQVCPYSNATRGNIPVTVTAVED</sequence>
<keyword evidence="3" id="KW-1185">Reference proteome</keyword>
<dbReference type="Proteomes" id="UP000256253">
    <property type="component" value="Unassembled WGS sequence"/>
</dbReference>
<dbReference type="Gene3D" id="3.30.300.20">
    <property type="match status" value="1"/>
</dbReference>
<comment type="caution">
    <text evidence="2">The sequence shown here is derived from an EMBL/GenBank/DDBJ whole genome shotgun (WGS) entry which is preliminary data.</text>
</comment>
<reference evidence="2 3" key="1">
    <citation type="submission" date="2018-08" db="EMBL/GenBank/DDBJ databases">
        <title>Sequencing the genomes of 1000 actinobacteria strains.</title>
        <authorList>
            <person name="Klenk H.-P."/>
        </authorList>
    </citation>
    <scope>NUCLEOTIDE SEQUENCE [LARGE SCALE GENOMIC DNA]</scope>
    <source>
        <strain evidence="2 3">DSM 22967</strain>
    </source>
</reference>
<dbReference type="InterPro" id="IPR019953">
    <property type="entry name" value="OHR"/>
</dbReference>
<dbReference type="AlphaFoldDB" id="A0A3D9UJZ1"/>
<dbReference type="PANTHER" id="PTHR33797">
    <property type="entry name" value="ORGANIC HYDROPEROXIDE RESISTANCE PROTEIN-LIKE"/>
    <property type="match status" value="1"/>
</dbReference>
<dbReference type="EMBL" id="QTUA01000001">
    <property type="protein sequence ID" value="REF29636.1"/>
    <property type="molecule type" value="Genomic_DNA"/>
</dbReference>
<name>A0A3D9UJZ1_9MICO</name>
<proteinExistence type="inferred from homology"/>
<dbReference type="InterPro" id="IPR003718">
    <property type="entry name" value="OsmC/Ohr_fam"/>
</dbReference>
<dbReference type="NCBIfam" id="TIGR03561">
    <property type="entry name" value="organ_hyd_perox"/>
    <property type="match status" value="1"/>
</dbReference>
<protein>
    <submittedName>
        <fullName evidence="2">Ohr subfamily peroxiredoxin</fullName>
    </submittedName>
</protein>
<evidence type="ECO:0000313" key="3">
    <source>
        <dbReference type="Proteomes" id="UP000256253"/>
    </source>
</evidence>
<dbReference type="PANTHER" id="PTHR33797:SF2">
    <property type="entry name" value="ORGANIC HYDROPEROXIDE RESISTANCE PROTEIN-LIKE"/>
    <property type="match status" value="1"/>
</dbReference>
<accession>A0A3D9UJZ1</accession>
<gene>
    <name evidence="2" type="ORF">DFJ65_0596</name>
</gene>
<comment type="similarity">
    <text evidence="1">Belongs to the OsmC/Ohr family.</text>
</comment>
<dbReference type="GO" id="GO:0006979">
    <property type="term" value="P:response to oxidative stress"/>
    <property type="evidence" value="ECO:0007669"/>
    <property type="project" value="InterPro"/>
</dbReference>
<organism evidence="2 3">
    <name type="scientific">Calidifontibacter indicus</name>
    <dbReference type="NCBI Taxonomy" id="419650"/>
    <lineage>
        <taxon>Bacteria</taxon>
        <taxon>Bacillati</taxon>
        <taxon>Actinomycetota</taxon>
        <taxon>Actinomycetes</taxon>
        <taxon>Micrococcales</taxon>
        <taxon>Dermacoccaceae</taxon>
        <taxon>Calidifontibacter</taxon>
    </lineage>
</organism>
<dbReference type="OrthoDB" id="9797508at2"/>
<dbReference type="Gene3D" id="2.20.25.10">
    <property type="match status" value="1"/>
</dbReference>
<dbReference type="Pfam" id="PF02566">
    <property type="entry name" value="OsmC"/>
    <property type="match status" value="1"/>
</dbReference>
<dbReference type="InterPro" id="IPR015946">
    <property type="entry name" value="KH_dom-like_a/b"/>
</dbReference>
<evidence type="ECO:0000313" key="2">
    <source>
        <dbReference type="EMBL" id="REF29636.1"/>
    </source>
</evidence>